<evidence type="ECO:0000256" key="4">
    <source>
        <dbReference type="ARBA" id="ARBA00022741"/>
    </source>
</evidence>
<dbReference type="InterPro" id="IPR058922">
    <property type="entry name" value="WHD_DRP"/>
</dbReference>
<dbReference type="CDD" id="cd14798">
    <property type="entry name" value="RX-CC_like"/>
    <property type="match status" value="1"/>
</dbReference>
<evidence type="ECO:0000256" key="2">
    <source>
        <dbReference type="ARBA" id="ARBA00022614"/>
    </source>
</evidence>
<dbReference type="SUPFAM" id="SSF52540">
    <property type="entry name" value="P-loop containing nucleoside triphosphate hydrolases"/>
    <property type="match status" value="1"/>
</dbReference>
<dbReference type="Gene3D" id="3.40.50.300">
    <property type="entry name" value="P-loop containing nucleotide triphosphate hydrolases"/>
    <property type="match status" value="1"/>
</dbReference>
<gene>
    <name evidence="9" type="ORF">CQW23_06519</name>
</gene>
<dbReference type="FunFam" id="1.10.10.10:FF:000322">
    <property type="entry name" value="Probable disease resistance protein At1g63360"/>
    <property type="match status" value="1"/>
</dbReference>
<dbReference type="Gene3D" id="1.10.8.430">
    <property type="entry name" value="Helical domain of apoptotic protease-activating factors"/>
    <property type="match status" value="1"/>
</dbReference>
<keyword evidence="4" id="KW-0547">Nucleotide-binding</keyword>
<protein>
    <submittedName>
        <fullName evidence="9">Uncharacterized protein</fullName>
    </submittedName>
</protein>
<dbReference type="Proteomes" id="UP000224567">
    <property type="component" value="Unassembled WGS sequence"/>
</dbReference>
<dbReference type="AlphaFoldDB" id="A0A2G2X3L5"/>
<evidence type="ECO:0000259" key="7">
    <source>
        <dbReference type="Pfam" id="PF00931"/>
    </source>
</evidence>
<proteinExistence type="inferred from homology"/>
<evidence type="ECO:0000256" key="3">
    <source>
        <dbReference type="ARBA" id="ARBA00022737"/>
    </source>
</evidence>
<keyword evidence="2" id="KW-0433">Leucine-rich repeat</keyword>
<evidence type="ECO:0000256" key="1">
    <source>
        <dbReference type="ARBA" id="ARBA00008894"/>
    </source>
</evidence>
<dbReference type="GO" id="GO:0005524">
    <property type="term" value="F:ATP binding"/>
    <property type="evidence" value="ECO:0007669"/>
    <property type="project" value="UniProtKB-KW"/>
</dbReference>
<dbReference type="InterPro" id="IPR036388">
    <property type="entry name" value="WH-like_DNA-bd_sf"/>
</dbReference>
<keyword evidence="6" id="KW-0067">ATP-binding</keyword>
<evidence type="ECO:0000259" key="8">
    <source>
        <dbReference type="Pfam" id="PF23559"/>
    </source>
</evidence>
<comment type="similarity">
    <text evidence="1">Belongs to the disease resistance NB-LRR family.</text>
</comment>
<keyword evidence="10" id="KW-1185">Reference proteome</keyword>
<feature type="domain" description="Disease resistance protein winged helix" evidence="8">
    <location>
        <begin position="425"/>
        <end position="495"/>
    </location>
</feature>
<evidence type="ECO:0000313" key="10">
    <source>
        <dbReference type="Proteomes" id="UP000224567"/>
    </source>
</evidence>
<dbReference type="SUPFAM" id="SSF52058">
    <property type="entry name" value="L domain-like"/>
    <property type="match status" value="1"/>
</dbReference>
<dbReference type="PRINTS" id="PR00364">
    <property type="entry name" value="DISEASERSIST"/>
</dbReference>
<dbReference type="InterPro" id="IPR032675">
    <property type="entry name" value="LRR_dom_sf"/>
</dbReference>
<dbReference type="InterPro" id="IPR038005">
    <property type="entry name" value="RX-like_CC"/>
</dbReference>
<evidence type="ECO:0000256" key="6">
    <source>
        <dbReference type="ARBA" id="ARBA00022840"/>
    </source>
</evidence>
<keyword evidence="3" id="KW-0677">Repeat</keyword>
<dbReference type="InterPro" id="IPR002182">
    <property type="entry name" value="NB-ARC"/>
</dbReference>
<name>A0A2G2X3L5_CAPBA</name>
<dbReference type="Gene3D" id="1.20.5.4130">
    <property type="match status" value="1"/>
</dbReference>
<reference evidence="9 10" key="1">
    <citation type="journal article" date="2017" name="Genome Biol.">
        <title>New reference genome sequences of hot pepper reveal the massive evolution of plant disease-resistance genes by retroduplication.</title>
        <authorList>
            <person name="Kim S."/>
            <person name="Park J."/>
            <person name="Yeom S.I."/>
            <person name="Kim Y.M."/>
            <person name="Seo E."/>
            <person name="Kim K.T."/>
            <person name="Kim M.S."/>
            <person name="Lee J.M."/>
            <person name="Cheong K."/>
            <person name="Shin H.S."/>
            <person name="Kim S.B."/>
            <person name="Han K."/>
            <person name="Lee J."/>
            <person name="Park M."/>
            <person name="Lee H.A."/>
            <person name="Lee H.Y."/>
            <person name="Lee Y."/>
            <person name="Oh S."/>
            <person name="Lee J.H."/>
            <person name="Choi E."/>
            <person name="Choi E."/>
            <person name="Lee S.E."/>
            <person name="Jeon J."/>
            <person name="Kim H."/>
            <person name="Choi G."/>
            <person name="Song H."/>
            <person name="Lee J."/>
            <person name="Lee S.C."/>
            <person name="Kwon J.K."/>
            <person name="Lee H.Y."/>
            <person name="Koo N."/>
            <person name="Hong Y."/>
            <person name="Kim R.W."/>
            <person name="Kang W.H."/>
            <person name="Huh J.H."/>
            <person name="Kang B.C."/>
            <person name="Yang T.J."/>
            <person name="Lee Y.H."/>
            <person name="Bennetzen J.L."/>
            <person name="Choi D."/>
        </authorList>
    </citation>
    <scope>NUCLEOTIDE SEQUENCE [LARGE SCALE GENOMIC DNA]</scope>
    <source>
        <strain evidence="10">cv. PBC81</strain>
    </source>
</reference>
<dbReference type="InterPro" id="IPR027417">
    <property type="entry name" value="P-loop_NTPase"/>
</dbReference>
<sequence length="943" mass="108812">MAHASVASLMRTIESLLTSNLPMQSLICDHREELCALHEKVNYLEVFVKNFEKNNVSGEMTDFEVEVKEVAHAVEYTIQLRLTETVLGENKSIIRIIGSRFFKGILNIWTRRKFRKSLQQLEKDIDHVWKESTKIQDKGKEVSKESFVHDFSSSTNDILNVNYNMVGRDDQKEHLLEDLTISNTGEPKVIPIVGMGGIGKTTLAKEVYNNKSVLHRFDVRAWATVSQHHNIKEILLSLLQSTIKMDDTVRTKGEAELADMLQKSLKRKRYLIVLDDIWSCEVWDGVRRCFPIEDNAGIRILLTTRNNEVARYADIENLSIQMNFMDQDESWSLFKSAAFSNEALSSEFETIGKKIAEKCHGLPLTIVVVAGLLKSKRAIEGWGSVAKDVTSFITNDPDEQCSHVLGLSYNHLTSNLKTCLLHFGVFPEDGEIPAKKLKRTWMAEGFLQLENDLEGEAEKCLQELVDRCLVLVCKKSLDGTKIRSCKVHDLIYDLCVREIQRENILIMNDLVLDVLDSGCLYTSMQKMQPFKRVTGDEINDCCRYGLYRALLTPVHRQLRDHDNNDLFKRTRSIFSFHLRDSDFILKSQLIHFKLLKVLELRHREIDNFPLEILSLIWLRYLSLLCSEDLDIPPEICRLWNLQTFIVQWRRPVVITFPEEIWGLMQLRHLKLRRFYLPDCPSGSVDKGRHLDFSNLQTISYLSPYCCTKEVIMGIQNVKELGISGGDEIDSNSIRYSGLLNNLVHLQQLETLSFIYCFRLLPASAKAFPATLKKLKLERTWLSWSYLDIIAELPNLEVLKLMDDACRGREWHPNVGGFTRLKVLLIKNNYLKFCKATNDNFPVLESLVLKLCIHLKEIPIEFAEIHTLQLIRLTKCLPELGESAERIQKEQEDLGNDPVDVRISDPCKYIFIRVTLFSFPQVKSYTKVILLCPIFFHRNNFDKI</sequence>
<evidence type="ECO:0000256" key="5">
    <source>
        <dbReference type="ARBA" id="ARBA00022821"/>
    </source>
</evidence>
<keyword evidence="5" id="KW-0611">Plant defense</keyword>
<feature type="domain" description="NB-ARC" evidence="7">
    <location>
        <begin position="169"/>
        <end position="342"/>
    </location>
</feature>
<dbReference type="GO" id="GO:0051607">
    <property type="term" value="P:defense response to virus"/>
    <property type="evidence" value="ECO:0007669"/>
    <property type="project" value="UniProtKB-ARBA"/>
</dbReference>
<dbReference type="PANTHER" id="PTHR15140:SF33">
    <property type="entry name" value="LATE BLIGHT RESISTANCE PROTEIN HOMOLOG R1A-3 ISOFORM X1"/>
    <property type="match status" value="1"/>
</dbReference>
<dbReference type="Pfam" id="PF00931">
    <property type="entry name" value="NB-ARC"/>
    <property type="match status" value="1"/>
</dbReference>
<accession>A0A2G2X3L5</accession>
<dbReference type="OrthoDB" id="1534087at2759"/>
<reference evidence="10" key="2">
    <citation type="journal article" date="2017" name="J. Anim. Genet.">
        <title>Multiple reference genome sequences of hot pepper reveal the massive evolution of plant disease resistance genes by retroduplication.</title>
        <authorList>
            <person name="Kim S."/>
            <person name="Park J."/>
            <person name="Yeom S.-I."/>
            <person name="Kim Y.-M."/>
            <person name="Seo E."/>
            <person name="Kim K.-T."/>
            <person name="Kim M.-S."/>
            <person name="Lee J.M."/>
            <person name="Cheong K."/>
            <person name="Shin H.-S."/>
            <person name="Kim S.-B."/>
            <person name="Han K."/>
            <person name="Lee J."/>
            <person name="Park M."/>
            <person name="Lee H.-A."/>
            <person name="Lee H.-Y."/>
            <person name="Lee Y."/>
            <person name="Oh S."/>
            <person name="Lee J.H."/>
            <person name="Choi E."/>
            <person name="Choi E."/>
            <person name="Lee S.E."/>
            <person name="Jeon J."/>
            <person name="Kim H."/>
            <person name="Choi G."/>
            <person name="Song H."/>
            <person name="Lee J."/>
            <person name="Lee S.-C."/>
            <person name="Kwon J.-K."/>
            <person name="Lee H.-Y."/>
            <person name="Koo N."/>
            <person name="Hong Y."/>
            <person name="Kim R.W."/>
            <person name="Kang W.-H."/>
            <person name="Huh J.H."/>
            <person name="Kang B.-C."/>
            <person name="Yang T.-J."/>
            <person name="Lee Y.-H."/>
            <person name="Bennetzen J.L."/>
            <person name="Choi D."/>
        </authorList>
    </citation>
    <scope>NUCLEOTIDE SEQUENCE [LARGE SCALE GENOMIC DNA]</scope>
    <source>
        <strain evidence="10">cv. PBC81</strain>
    </source>
</reference>
<dbReference type="EMBL" id="MLFT02000003">
    <property type="protein sequence ID" value="PHT52057.1"/>
    <property type="molecule type" value="Genomic_DNA"/>
</dbReference>
<dbReference type="InterPro" id="IPR042197">
    <property type="entry name" value="Apaf_helical"/>
</dbReference>
<dbReference type="Gene3D" id="3.80.10.10">
    <property type="entry name" value="Ribonuclease Inhibitor"/>
    <property type="match status" value="1"/>
</dbReference>
<dbReference type="Pfam" id="PF23559">
    <property type="entry name" value="WHD_DRP"/>
    <property type="match status" value="1"/>
</dbReference>
<organism evidence="9 10">
    <name type="scientific">Capsicum baccatum</name>
    <name type="common">Peruvian pepper</name>
    <dbReference type="NCBI Taxonomy" id="33114"/>
    <lineage>
        <taxon>Eukaryota</taxon>
        <taxon>Viridiplantae</taxon>
        <taxon>Streptophyta</taxon>
        <taxon>Embryophyta</taxon>
        <taxon>Tracheophyta</taxon>
        <taxon>Spermatophyta</taxon>
        <taxon>Magnoliopsida</taxon>
        <taxon>eudicotyledons</taxon>
        <taxon>Gunneridae</taxon>
        <taxon>Pentapetalae</taxon>
        <taxon>asterids</taxon>
        <taxon>lamiids</taxon>
        <taxon>Solanales</taxon>
        <taxon>Solanaceae</taxon>
        <taxon>Solanoideae</taxon>
        <taxon>Capsiceae</taxon>
        <taxon>Capsicum</taxon>
    </lineage>
</organism>
<comment type="caution">
    <text evidence="9">The sequence shown here is derived from an EMBL/GenBank/DDBJ whole genome shotgun (WGS) entry which is preliminary data.</text>
</comment>
<evidence type="ECO:0000313" key="9">
    <source>
        <dbReference type="EMBL" id="PHT52057.1"/>
    </source>
</evidence>
<dbReference type="Gene3D" id="1.10.10.10">
    <property type="entry name" value="Winged helix-like DNA-binding domain superfamily/Winged helix DNA-binding domain"/>
    <property type="match status" value="1"/>
</dbReference>
<dbReference type="FunFam" id="3.40.50.300:FF:001091">
    <property type="entry name" value="Probable disease resistance protein At1g61300"/>
    <property type="match status" value="1"/>
</dbReference>
<dbReference type="PANTHER" id="PTHR15140">
    <property type="entry name" value="TUBULIN-SPECIFIC CHAPERONE E"/>
    <property type="match status" value="1"/>
</dbReference>
<dbReference type="GO" id="GO:0043531">
    <property type="term" value="F:ADP binding"/>
    <property type="evidence" value="ECO:0007669"/>
    <property type="project" value="InterPro"/>
</dbReference>